<evidence type="ECO:0000256" key="1">
    <source>
        <dbReference type="SAM" id="MobiDB-lite"/>
    </source>
</evidence>
<protein>
    <submittedName>
        <fullName evidence="2">Uncharacterized protein</fullName>
    </submittedName>
</protein>
<name>A0A0F9A1J9_9ZZZZ</name>
<dbReference type="EMBL" id="LAZR01057232">
    <property type="protein sequence ID" value="KKK72489.1"/>
    <property type="molecule type" value="Genomic_DNA"/>
</dbReference>
<sequence length="181" mass="20374">MSDDEKTGGYEGVSRNPLIQTPDKREETVSKPLRKKGRPKISLEQKKRNVVRVYFSDAEFQQLKEKRGFNSFSGYLRTQGLSEGTYSRGAGIVRVKRDEIIKQGEASGLGAVVREMKNNILNGIDTLQKLEDIIITEPTEEELIKLQKKAAATEKKIYQKIKAKKGKIKLQKLTPPKGVSP</sequence>
<reference evidence="2" key="1">
    <citation type="journal article" date="2015" name="Nature">
        <title>Complex archaea that bridge the gap between prokaryotes and eukaryotes.</title>
        <authorList>
            <person name="Spang A."/>
            <person name="Saw J.H."/>
            <person name="Jorgensen S.L."/>
            <person name="Zaremba-Niedzwiedzka K."/>
            <person name="Martijn J."/>
            <person name="Lind A.E."/>
            <person name="van Eijk R."/>
            <person name="Schleper C."/>
            <person name="Guy L."/>
            <person name="Ettema T.J."/>
        </authorList>
    </citation>
    <scope>NUCLEOTIDE SEQUENCE</scope>
</reference>
<feature type="region of interest" description="Disordered" evidence="1">
    <location>
        <begin position="1"/>
        <end position="41"/>
    </location>
</feature>
<dbReference type="AlphaFoldDB" id="A0A0F9A1J9"/>
<evidence type="ECO:0000313" key="2">
    <source>
        <dbReference type="EMBL" id="KKK72489.1"/>
    </source>
</evidence>
<accession>A0A0F9A1J9</accession>
<comment type="caution">
    <text evidence="2">The sequence shown here is derived from an EMBL/GenBank/DDBJ whole genome shotgun (WGS) entry which is preliminary data.</text>
</comment>
<gene>
    <name evidence="2" type="ORF">LCGC14_2903340</name>
</gene>
<organism evidence="2">
    <name type="scientific">marine sediment metagenome</name>
    <dbReference type="NCBI Taxonomy" id="412755"/>
    <lineage>
        <taxon>unclassified sequences</taxon>
        <taxon>metagenomes</taxon>
        <taxon>ecological metagenomes</taxon>
    </lineage>
</organism>
<proteinExistence type="predicted"/>